<reference evidence="14" key="2">
    <citation type="journal article" date="2021" name="PeerJ">
        <title>Extensive microbial diversity within the chicken gut microbiome revealed by metagenomics and culture.</title>
        <authorList>
            <person name="Gilroy R."/>
            <person name="Ravi A."/>
            <person name="Getino M."/>
            <person name="Pursley I."/>
            <person name="Horton D.L."/>
            <person name="Alikhan N.F."/>
            <person name="Baker D."/>
            <person name="Gharbi K."/>
            <person name="Hall N."/>
            <person name="Watson M."/>
            <person name="Adriaenssens E.M."/>
            <person name="Foster-Nyarko E."/>
            <person name="Jarju S."/>
            <person name="Secka A."/>
            <person name="Antonio M."/>
            <person name="Oren A."/>
            <person name="Chaudhuri R.R."/>
            <person name="La Ragione R."/>
            <person name="Hildebrand F."/>
            <person name="Pallen M.J."/>
        </authorList>
    </citation>
    <scope>NUCLEOTIDE SEQUENCE</scope>
    <source>
        <strain evidence="14">ChiBcec7-5410</strain>
    </source>
</reference>
<comment type="caution">
    <text evidence="14">The sequence shown here is derived from an EMBL/GenBank/DDBJ whole genome shotgun (WGS) entry which is preliminary data.</text>
</comment>
<reference evidence="14" key="1">
    <citation type="submission" date="2020-10" db="EMBL/GenBank/DDBJ databases">
        <authorList>
            <person name="Gilroy R."/>
        </authorList>
    </citation>
    <scope>NUCLEOTIDE SEQUENCE</scope>
    <source>
        <strain evidence="14">ChiBcec7-5410</strain>
    </source>
</reference>
<keyword evidence="10" id="KW-0443">Lipid metabolism</keyword>
<dbReference type="SMART" id="SM00046">
    <property type="entry name" value="DAGKc"/>
    <property type="match status" value="1"/>
</dbReference>
<comment type="cofactor">
    <cofactor evidence="1">
        <name>Mg(2+)</name>
        <dbReference type="ChEBI" id="CHEBI:18420"/>
    </cofactor>
</comment>
<evidence type="ECO:0000313" key="15">
    <source>
        <dbReference type="Proteomes" id="UP000824160"/>
    </source>
</evidence>
<dbReference type="PANTHER" id="PTHR12358:SF106">
    <property type="entry name" value="LIPID KINASE YEGS"/>
    <property type="match status" value="1"/>
</dbReference>
<dbReference type="InterPro" id="IPR050187">
    <property type="entry name" value="Lipid_Phosphate_FormReg"/>
</dbReference>
<evidence type="ECO:0000256" key="8">
    <source>
        <dbReference type="ARBA" id="ARBA00022840"/>
    </source>
</evidence>
<evidence type="ECO:0000256" key="1">
    <source>
        <dbReference type="ARBA" id="ARBA00001946"/>
    </source>
</evidence>
<dbReference type="GO" id="GO:0005524">
    <property type="term" value="F:ATP binding"/>
    <property type="evidence" value="ECO:0007669"/>
    <property type="project" value="UniProtKB-KW"/>
</dbReference>
<feature type="domain" description="DAGKc" evidence="13">
    <location>
        <begin position="2"/>
        <end position="133"/>
    </location>
</feature>
<dbReference type="PANTHER" id="PTHR12358">
    <property type="entry name" value="SPHINGOSINE KINASE"/>
    <property type="match status" value="1"/>
</dbReference>
<comment type="similarity">
    <text evidence="2">Belongs to the diacylglycerol/lipid kinase family.</text>
</comment>
<dbReference type="InterPro" id="IPR016064">
    <property type="entry name" value="NAD/diacylglycerol_kinase_sf"/>
</dbReference>
<evidence type="ECO:0000256" key="10">
    <source>
        <dbReference type="ARBA" id="ARBA00023098"/>
    </source>
</evidence>
<protein>
    <submittedName>
        <fullName evidence="14">YegS/Rv2252/BmrU family lipid kinase</fullName>
    </submittedName>
</protein>
<accession>A0A9D1H8F0</accession>
<dbReference type="InterPro" id="IPR045540">
    <property type="entry name" value="YegS/DAGK_C"/>
</dbReference>
<proteinExistence type="inferred from homology"/>
<name>A0A9D1H8F0_9FIRM</name>
<evidence type="ECO:0000256" key="9">
    <source>
        <dbReference type="ARBA" id="ARBA00022842"/>
    </source>
</evidence>
<dbReference type="NCBIfam" id="TIGR00147">
    <property type="entry name" value="YegS/Rv2252/BmrU family lipid kinase"/>
    <property type="match status" value="1"/>
</dbReference>
<sequence length="315" mass="34063">MENSKRMLLLVNPYAGKKQAQNSLCDIIDQLNKAGWRVEVHITQSRGDACEQAKMAEGHFDRVTAVGGDGTLNELISGVAGWNTRPDVGYIPMGTTNDFAASLGFPKESKAAARVAADGTPFVCDIGKFEDRYFAYIAAFGMFTDVAYLTDQQAKNIFGRLAYLFQGALELGSNQGTKMKVVTEDQVIEGDFVFGAVTNSHSIGGFKGLLTGEIYLDDGWLELLLIRRPKNAAELSELVSSLLSQQFSQKSGVFYAKVKSVSFYADQPVSWTLDGEDGGAHEEATIECMPAAISFAAGDREPAVSAPVVIVTQKE</sequence>
<evidence type="ECO:0000256" key="7">
    <source>
        <dbReference type="ARBA" id="ARBA00022777"/>
    </source>
</evidence>
<dbReference type="EMBL" id="DVLW01000129">
    <property type="protein sequence ID" value="HIT94504.1"/>
    <property type="molecule type" value="Genomic_DNA"/>
</dbReference>
<keyword evidence="5" id="KW-0479">Metal-binding</keyword>
<evidence type="ECO:0000256" key="3">
    <source>
        <dbReference type="ARBA" id="ARBA00022516"/>
    </source>
</evidence>
<evidence type="ECO:0000259" key="13">
    <source>
        <dbReference type="PROSITE" id="PS50146"/>
    </source>
</evidence>
<dbReference type="GO" id="GO:0008654">
    <property type="term" value="P:phospholipid biosynthetic process"/>
    <property type="evidence" value="ECO:0007669"/>
    <property type="project" value="UniProtKB-KW"/>
</dbReference>
<dbReference type="InterPro" id="IPR017438">
    <property type="entry name" value="ATP-NAD_kinase_N"/>
</dbReference>
<evidence type="ECO:0000256" key="4">
    <source>
        <dbReference type="ARBA" id="ARBA00022679"/>
    </source>
</evidence>
<dbReference type="AlphaFoldDB" id="A0A9D1H8F0"/>
<dbReference type="Gene3D" id="3.40.50.10330">
    <property type="entry name" value="Probable inorganic polyphosphate/atp-NAD kinase, domain 1"/>
    <property type="match status" value="1"/>
</dbReference>
<keyword evidence="11" id="KW-0594">Phospholipid biosynthesis</keyword>
<evidence type="ECO:0000256" key="11">
    <source>
        <dbReference type="ARBA" id="ARBA00023209"/>
    </source>
</evidence>
<evidence type="ECO:0000313" key="14">
    <source>
        <dbReference type="EMBL" id="HIT94504.1"/>
    </source>
</evidence>
<evidence type="ECO:0000256" key="6">
    <source>
        <dbReference type="ARBA" id="ARBA00022741"/>
    </source>
</evidence>
<dbReference type="Pfam" id="PF19279">
    <property type="entry name" value="YegS_C"/>
    <property type="match status" value="1"/>
</dbReference>
<keyword evidence="9" id="KW-0460">Magnesium</keyword>
<keyword evidence="8" id="KW-0067">ATP-binding</keyword>
<gene>
    <name evidence="14" type="ORF">IAC43_04915</name>
</gene>
<dbReference type="Pfam" id="PF00781">
    <property type="entry name" value="DAGK_cat"/>
    <property type="match status" value="1"/>
</dbReference>
<keyword evidence="3" id="KW-0444">Lipid biosynthesis</keyword>
<dbReference type="InterPro" id="IPR001206">
    <property type="entry name" value="Diacylglycerol_kinase_cat_dom"/>
</dbReference>
<organism evidence="14 15">
    <name type="scientific">Candidatus Faecivivens stercoripullorum</name>
    <dbReference type="NCBI Taxonomy" id="2840805"/>
    <lineage>
        <taxon>Bacteria</taxon>
        <taxon>Bacillati</taxon>
        <taxon>Bacillota</taxon>
        <taxon>Clostridia</taxon>
        <taxon>Eubacteriales</taxon>
        <taxon>Oscillospiraceae</taxon>
        <taxon>Oscillospiraceae incertae sedis</taxon>
        <taxon>Candidatus Faecivivens</taxon>
    </lineage>
</organism>
<dbReference type="GO" id="GO:0005886">
    <property type="term" value="C:plasma membrane"/>
    <property type="evidence" value="ECO:0007669"/>
    <property type="project" value="TreeGrafter"/>
</dbReference>
<keyword evidence="4" id="KW-0808">Transferase</keyword>
<keyword evidence="6" id="KW-0547">Nucleotide-binding</keyword>
<dbReference type="GO" id="GO:0004143">
    <property type="term" value="F:ATP-dependent diacylglycerol kinase activity"/>
    <property type="evidence" value="ECO:0007669"/>
    <property type="project" value="TreeGrafter"/>
</dbReference>
<keyword evidence="12" id="KW-1208">Phospholipid metabolism</keyword>
<dbReference type="PROSITE" id="PS50146">
    <property type="entry name" value="DAGK"/>
    <property type="match status" value="1"/>
</dbReference>
<evidence type="ECO:0000256" key="5">
    <source>
        <dbReference type="ARBA" id="ARBA00022723"/>
    </source>
</evidence>
<evidence type="ECO:0000256" key="12">
    <source>
        <dbReference type="ARBA" id="ARBA00023264"/>
    </source>
</evidence>
<dbReference type="GO" id="GO:0046872">
    <property type="term" value="F:metal ion binding"/>
    <property type="evidence" value="ECO:0007669"/>
    <property type="project" value="UniProtKB-KW"/>
</dbReference>
<dbReference type="InterPro" id="IPR005218">
    <property type="entry name" value="Diacylglycerol/lipid_kinase"/>
</dbReference>
<dbReference type="SUPFAM" id="SSF111331">
    <property type="entry name" value="NAD kinase/diacylglycerol kinase-like"/>
    <property type="match status" value="1"/>
</dbReference>
<evidence type="ECO:0000256" key="2">
    <source>
        <dbReference type="ARBA" id="ARBA00005983"/>
    </source>
</evidence>
<dbReference type="Gene3D" id="2.60.200.40">
    <property type="match status" value="1"/>
</dbReference>
<keyword evidence="7 14" id="KW-0418">Kinase</keyword>
<dbReference type="Proteomes" id="UP000824160">
    <property type="component" value="Unassembled WGS sequence"/>
</dbReference>